<dbReference type="Proteomes" id="UP000026962">
    <property type="component" value="Chromosome 12"/>
</dbReference>
<dbReference type="EnsemblPlants" id="OPUNC12G00360.1">
    <property type="protein sequence ID" value="OPUNC12G00360.1"/>
    <property type="gene ID" value="OPUNC12G00360"/>
</dbReference>
<name>A0A0E0MIN1_ORYPU</name>
<dbReference type="AlphaFoldDB" id="A0A0E0MIN1"/>
<evidence type="ECO:0000313" key="2">
    <source>
        <dbReference type="Proteomes" id="UP000026962"/>
    </source>
</evidence>
<dbReference type="Gramene" id="OPUNC12G00360.1">
    <property type="protein sequence ID" value="OPUNC12G00360.1"/>
    <property type="gene ID" value="OPUNC12G00360"/>
</dbReference>
<proteinExistence type="predicted"/>
<reference evidence="1" key="2">
    <citation type="submission" date="2018-05" db="EMBL/GenBank/DDBJ databases">
        <title>OpunRS2 (Oryza punctata Reference Sequence Version 2).</title>
        <authorList>
            <person name="Zhang J."/>
            <person name="Kudrna D."/>
            <person name="Lee S."/>
            <person name="Talag J."/>
            <person name="Welchert J."/>
            <person name="Wing R.A."/>
        </authorList>
    </citation>
    <scope>NUCLEOTIDE SEQUENCE [LARGE SCALE GENOMIC DNA]</scope>
</reference>
<dbReference type="HOGENOM" id="CLU_2871576_0_0_1"/>
<evidence type="ECO:0000313" key="1">
    <source>
        <dbReference type="EnsemblPlants" id="OPUNC12G00360.1"/>
    </source>
</evidence>
<protein>
    <submittedName>
        <fullName evidence="1">Uncharacterized protein</fullName>
    </submittedName>
</protein>
<organism evidence="1">
    <name type="scientific">Oryza punctata</name>
    <name type="common">Red rice</name>
    <dbReference type="NCBI Taxonomy" id="4537"/>
    <lineage>
        <taxon>Eukaryota</taxon>
        <taxon>Viridiplantae</taxon>
        <taxon>Streptophyta</taxon>
        <taxon>Embryophyta</taxon>
        <taxon>Tracheophyta</taxon>
        <taxon>Spermatophyta</taxon>
        <taxon>Magnoliopsida</taxon>
        <taxon>Liliopsida</taxon>
        <taxon>Poales</taxon>
        <taxon>Poaceae</taxon>
        <taxon>BOP clade</taxon>
        <taxon>Oryzoideae</taxon>
        <taxon>Oryzeae</taxon>
        <taxon>Oryzinae</taxon>
        <taxon>Oryza</taxon>
    </lineage>
</organism>
<reference evidence="1" key="1">
    <citation type="submission" date="2015-04" db="UniProtKB">
        <authorList>
            <consortium name="EnsemblPlants"/>
        </authorList>
    </citation>
    <scope>IDENTIFICATION</scope>
</reference>
<keyword evidence="2" id="KW-1185">Reference proteome</keyword>
<sequence>MVIQQINESCVLQGRMLLSSIFGPVSAVQAVVCLVVNNIPNVADKVINSQAPQQNAKQVKWQWT</sequence>
<accession>A0A0E0MIN1</accession>